<dbReference type="Pfam" id="PF13975">
    <property type="entry name" value="gag-asp_proteas"/>
    <property type="match status" value="1"/>
</dbReference>
<organism evidence="2 3">
    <name type="scientific">Cardiocondyla obscurior</name>
    <dbReference type="NCBI Taxonomy" id="286306"/>
    <lineage>
        <taxon>Eukaryota</taxon>
        <taxon>Metazoa</taxon>
        <taxon>Ecdysozoa</taxon>
        <taxon>Arthropoda</taxon>
        <taxon>Hexapoda</taxon>
        <taxon>Insecta</taxon>
        <taxon>Pterygota</taxon>
        <taxon>Neoptera</taxon>
        <taxon>Endopterygota</taxon>
        <taxon>Hymenoptera</taxon>
        <taxon>Apocrita</taxon>
        <taxon>Aculeata</taxon>
        <taxon>Formicoidea</taxon>
        <taxon>Formicidae</taxon>
        <taxon>Myrmicinae</taxon>
        <taxon>Cardiocondyla</taxon>
    </lineage>
</organism>
<gene>
    <name evidence="2" type="ORF">PUN28_002082</name>
</gene>
<dbReference type="PANTHER" id="PTHR45823">
    <property type="entry name" value="T-SNARE COILED-COIL HOMOLOGY DOMAIN-CONTAINING PROTEIN"/>
    <property type="match status" value="1"/>
</dbReference>
<dbReference type="InterPro" id="IPR021109">
    <property type="entry name" value="Peptidase_aspartic_dom_sf"/>
</dbReference>
<keyword evidence="3" id="KW-1185">Reference proteome</keyword>
<name>A0AAW2GSR2_9HYME</name>
<dbReference type="EMBL" id="JADYXP020000002">
    <property type="protein sequence ID" value="KAL0130244.1"/>
    <property type="molecule type" value="Genomic_DNA"/>
</dbReference>
<sequence>MATHAAKRRRSRQEDPASSEAAAFESLRQEMRQLRVEQEQREESLRAEIRLRDDAITRMQSRILQLSPSNNFSRVSGVLPAEGGASFVPNVPPVEGDARSVSGLNLKLDTYDGSVPLREFFSQFDLIARAKQWGQEARTVALVSCLRGRARSVLCSFQDSEGMGYAELRAKLELCFGEPRSSQNYYSLFTNRRQKEGEDFASFGTELERLSQLAYPECPYKVQDKIACAQFISALLDGRVKRTLQLEGISSLKKAIERSKVIGTIFGESFDRRVSGKINGRECNFRVDTGSDITILSSRFFGKGNLVLQSLREGLRFRYPTGEDVSIRGEAKVSMKVGKFALEMSMFVAEISDDCLLGANFLRKVGFSKIFDEAFGSCRNSLRVARVEQTSGVNSSVLRPVHEAA</sequence>
<dbReference type="Gene3D" id="2.40.70.10">
    <property type="entry name" value="Acid Proteases"/>
    <property type="match status" value="1"/>
</dbReference>
<dbReference type="PANTHER" id="PTHR45823:SF1">
    <property type="entry name" value="T-SNARE COILED-COIL HOMOLOGY DOMAIN-CONTAINING PROTEIN"/>
    <property type="match status" value="1"/>
</dbReference>
<evidence type="ECO:0000313" key="2">
    <source>
        <dbReference type="EMBL" id="KAL0130244.1"/>
    </source>
</evidence>
<accession>A0AAW2GSR2</accession>
<dbReference type="AlphaFoldDB" id="A0AAW2GSR2"/>
<evidence type="ECO:0008006" key="4">
    <source>
        <dbReference type="Google" id="ProtNLM"/>
    </source>
</evidence>
<dbReference type="CDD" id="cd00303">
    <property type="entry name" value="retropepsin_like"/>
    <property type="match status" value="1"/>
</dbReference>
<evidence type="ECO:0000313" key="3">
    <source>
        <dbReference type="Proteomes" id="UP001430953"/>
    </source>
</evidence>
<dbReference type="SUPFAM" id="SSF50630">
    <property type="entry name" value="Acid proteases"/>
    <property type="match status" value="1"/>
</dbReference>
<dbReference type="Proteomes" id="UP001430953">
    <property type="component" value="Unassembled WGS sequence"/>
</dbReference>
<comment type="caution">
    <text evidence="2">The sequence shown here is derived from an EMBL/GenBank/DDBJ whole genome shotgun (WGS) entry which is preliminary data.</text>
</comment>
<feature type="compositionally biased region" description="Basic residues" evidence="1">
    <location>
        <begin position="1"/>
        <end position="11"/>
    </location>
</feature>
<reference evidence="2 3" key="1">
    <citation type="submission" date="2023-03" db="EMBL/GenBank/DDBJ databases">
        <title>High recombination rates correlate with genetic variation in Cardiocondyla obscurior ants.</title>
        <authorList>
            <person name="Errbii M."/>
        </authorList>
    </citation>
    <scope>NUCLEOTIDE SEQUENCE [LARGE SCALE GENOMIC DNA]</scope>
    <source>
        <strain evidence="2">Alpha-2009</strain>
        <tissue evidence="2">Whole body</tissue>
    </source>
</reference>
<feature type="region of interest" description="Disordered" evidence="1">
    <location>
        <begin position="1"/>
        <end position="21"/>
    </location>
</feature>
<evidence type="ECO:0000256" key="1">
    <source>
        <dbReference type="SAM" id="MobiDB-lite"/>
    </source>
</evidence>
<protein>
    <recommendedName>
        <fullName evidence="4">Peptidase A2 domain-containing protein</fullName>
    </recommendedName>
</protein>
<proteinExistence type="predicted"/>